<sequence length="289" mass="32805">MPSDRRARSHSRSRSRDGSDSHDLVSLPHDASTISEADYFRKGDEFRVWLKTEKNKYFDELSGDKARSYFRKFVKAWNKGKLPKSLYAGVDPYAQSSESQTGYKWSFASNKSRADNDALRVAREQVGAATYGRMTTPASTSSSGRMLGPTLPSTSDLVYARELARDAEQEERGHKRKRDKVEAKERLEEIVGPKEVGREGALEKKRARREADRSFRERGDDGLEADESTLLGSGDSFRAQIARRDAARKKYEAGKEEKTAVVRERASVWREKEDKTMAMFQALAKERFG</sequence>
<protein>
    <recommendedName>
        <fullName evidence="4">Splicing arginine serine-rich 12</fullName>
    </recommendedName>
</protein>
<dbReference type="AlphaFoldDB" id="A0AAD6V7P0"/>
<dbReference type="InterPro" id="IPR044688">
    <property type="entry name" value="SCI-1-like"/>
</dbReference>
<evidence type="ECO:0000313" key="2">
    <source>
        <dbReference type="EMBL" id="KAJ7204474.1"/>
    </source>
</evidence>
<gene>
    <name evidence="2" type="ORF">GGX14DRAFT_551733</name>
</gene>
<comment type="caution">
    <text evidence="2">The sequence shown here is derived from an EMBL/GenBank/DDBJ whole genome shotgun (WGS) entry which is preliminary data.</text>
</comment>
<name>A0AAD6V7P0_9AGAR</name>
<feature type="compositionally biased region" description="Basic and acidic residues" evidence="1">
    <location>
        <begin position="14"/>
        <end position="23"/>
    </location>
</feature>
<dbReference type="EMBL" id="JARJCW010000047">
    <property type="protein sequence ID" value="KAJ7204474.1"/>
    <property type="molecule type" value="Genomic_DNA"/>
</dbReference>
<organism evidence="2 3">
    <name type="scientific">Mycena pura</name>
    <dbReference type="NCBI Taxonomy" id="153505"/>
    <lineage>
        <taxon>Eukaryota</taxon>
        <taxon>Fungi</taxon>
        <taxon>Dikarya</taxon>
        <taxon>Basidiomycota</taxon>
        <taxon>Agaricomycotina</taxon>
        <taxon>Agaricomycetes</taxon>
        <taxon>Agaricomycetidae</taxon>
        <taxon>Agaricales</taxon>
        <taxon>Marasmiineae</taxon>
        <taxon>Mycenaceae</taxon>
        <taxon>Mycena</taxon>
    </lineage>
</organism>
<dbReference type="PANTHER" id="PTHR34117:SF1">
    <property type="entry name" value="STYLE CELL-CYCLE INHIBITOR 1"/>
    <property type="match status" value="1"/>
</dbReference>
<feature type="region of interest" description="Disordered" evidence="1">
    <location>
        <begin position="1"/>
        <end position="28"/>
    </location>
</feature>
<evidence type="ECO:0000256" key="1">
    <source>
        <dbReference type="SAM" id="MobiDB-lite"/>
    </source>
</evidence>
<feature type="compositionally biased region" description="Basic and acidic residues" evidence="1">
    <location>
        <begin position="166"/>
        <end position="221"/>
    </location>
</feature>
<accession>A0AAD6V7P0</accession>
<evidence type="ECO:0008006" key="4">
    <source>
        <dbReference type="Google" id="ProtNLM"/>
    </source>
</evidence>
<dbReference type="PANTHER" id="PTHR34117">
    <property type="entry name" value="STYLE CELL-CYCLE INHIBITOR 1"/>
    <property type="match status" value="1"/>
</dbReference>
<keyword evidence="3" id="KW-1185">Reference proteome</keyword>
<proteinExistence type="predicted"/>
<reference evidence="2" key="1">
    <citation type="submission" date="2023-03" db="EMBL/GenBank/DDBJ databases">
        <title>Massive genome expansion in bonnet fungi (Mycena s.s.) driven by repeated elements and novel gene families across ecological guilds.</title>
        <authorList>
            <consortium name="Lawrence Berkeley National Laboratory"/>
            <person name="Harder C.B."/>
            <person name="Miyauchi S."/>
            <person name="Viragh M."/>
            <person name="Kuo A."/>
            <person name="Thoen E."/>
            <person name="Andreopoulos B."/>
            <person name="Lu D."/>
            <person name="Skrede I."/>
            <person name="Drula E."/>
            <person name="Henrissat B."/>
            <person name="Morin E."/>
            <person name="Kohler A."/>
            <person name="Barry K."/>
            <person name="LaButti K."/>
            <person name="Morin E."/>
            <person name="Salamov A."/>
            <person name="Lipzen A."/>
            <person name="Mereny Z."/>
            <person name="Hegedus B."/>
            <person name="Baldrian P."/>
            <person name="Stursova M."/>
            <person name="Weitz H."/>
            <person name="Taylor A."/>
            <person name="Grigoriev I.V."/>
            <person name="Nagy L.G."/>
            <person name="Martin F."/>
            <person name="Kauserud H."/>
        </authorList>
    </citation>
    <scope>NUCLEOTIDE SEQUENCE</scope>
    <source>
        <strain evidence="2">9144</strain>
    </source>
</reference>
<feature type="region of interest" description="Disordered" evidence="1">
    <location>
        <begin position="166"/>
        <end position="236"/>
    </location>
</feature>
<evidence type="ECO:0000313" key="3">
    <source>
        <dbReference type="Proteomes" id="UP001219525"/>
    </source>
</evidence>
<dbReference type="Proteomes" id="UP001219525">
    <property type="component" value="Unassembled WGS sequence"/>
</dbReference>